<evidence type="ECO:0000313" key="4">
    <source>
        <dbReference type="Proteomes" id="UP001174050"/>
    </source>
</evidence>
<organism evidence="3 4">
    <name type="scientific">Streptomyces ficellus</name>
    <dbReference type="NCBI Taxonomy" id="1977088"/>
    <lineage>
        <taxon>Bacteria</taxon>
        <taxon>Bacillati</taxon>
        <taxon>Actinomycetota</taxon>
        <taxon>Actinomycetes</taxon>
        <taxon>Kitasatosporales</taxon>
        <taxon>Streptomycetaceae</taxon>
        <taxon>Streptomyces</taxon>
    </lineage>
</organism>
<proteinExistence type="predicted"/>
<reference evidence="3" key="1">
    <citation type="submission" date="2023-06" db="EMBL/GenBank/DDBJ databases">
        <title>WGS-Sequencing of Streptomyces ficellus isolate 21 collected from sand in Gara Djebilet Iron Mine in Algeria.</title>
        <authorList>
            <person name="Zegers G.P."/>
            <person name="Gomez A."/>
            <person name="Gueddou A."/>
            <person name="Zahara A.F."/>
            <person name="Worth M."/>
            <person name="Sevigny J.L."/>
            <person name="Tisa L."/>
        </authorList>
    </citation>
    <scope>NUCLEOTIDE SEQUENCE</scope>
    <source>
        <strain evidence="3">AS11</strain>
    </source>
</reference>
<feature type="transmembrane region" description="Helical" evidence="2">
    <location>
        <begin position="44"/>
        <end position="63"/>
    </location>
</feature>
<sequence>MPAHSSTPAPSSTSESASDVIRWAAFSCALVPVVLLVYGTSFGGAAGTALGLAAVTAVCRVLLRRSERIAEKSRHRTAPHRGRHSRTGTGAHRGGRHGAGARPETDTFAHTRP</sequence>
<keyword evidence="2" id="KW-0812">Transmembrane</keyword>
<dbReference type="RefSeq" id="WP_290110710.1">
    <property type="nucleotide sequence ID" value="NZ_JAUEPL010000006.1"/>
</dbReference>
<keyword evidence="2" id="KW-0472">Membrane</keyword>
<name>A0ABT7Z2Q6_9ACTN</name>
<feature type="compositionally biased region" description="Basic residues" evidence="1">
    <location>
        <begin position="73"/>
        <end position="86"/>
    </location>
</feature>
<comment type="caution">
    <text evidence="3">The sequence shown here is derived from an EMBL/GenBank/DDBJ whole genome shotgun (WGS) entry which is preliminary data.</text>
</comment>
<keyword evidence="2" id="KW-1133">Transmembrane helix</keyword>
<protein>
    <submittedName>
        <fullName evidence="3">Uncharacterized protein</fullName>
    </submittedName>
</protein>
<dbReference type="Proteomes" id="UP001174050">
    <property type="component" value="Unassembled WGS sequence"/>
</dbReference>
<feature type="compositionally biased region" description="Basic and acidic residues" evidence="1">
    <location>
        <begin position="103"/>
        <end position="113"/>
    </location>
</feature>
<evidence type="ECO:0000256" key="1">
    <source>
        <dbReference type="SAM" id="MobiDB-lite"/>
    </source>
</evidence>
<keyword evidence="4" id="KW-1185">Reference proteome</keyword>
<evidence type="ECO:0000256" key="2">
    <source>
        <dbReference type="SAM" id="Phobius"/>
    </source>
</evidence>
<evidence type="ECO:0000313" key="3">
    <source>
        <dbReference type="EMBL" id="MDN3293779.1"/>
    </source>
</evidence>
<gene>
    <name evidence="3" type="ORF">QWM81_06935</name>
</gene>
<accession>A0ABT7Z2Q6</accession>
<dbReference type="EMBL" id="JAUEPL010000006">
    <property type="protein sequence ID" value="MDN3293779.1"/>
    <property type="molecule type" value="Genomic_DNA"/>
</dbReference>
<feature type="region of interest" description="Disordered" evidence="1">
    <location>
        <begin position="70"/>
        <end position="113"/>
    </location>
</feature>